<dbReference type="InterPro" id="IPR029058">
    <property type="entry name" value="AB_hydrolase_fold"/>
</dbReference>
<dbReference type="KEGG" id="mpof:MPOR_27220"/>
<reference evidence="4 5" key="1">
    <citation type="journal article" date="2019" name="Emerg. Microbes Infect.">
        <title>Comprehensive subspecies identification of 175 nontuberculous mycobacteria species based on 7547 genomic profiles.</title>
        <authorList>
            <person name="Matsumoto Y."/>
            <person name="Kinjo T."/>
            <person name="Motooka D."/>
            <person name="Nabeya D."/>
            <person name="Jung N."/>
            <person name="Uechi K."/>
            <person name="Horii T."/>
            <person name="Iida T."/>
            <person name="Fujita J."/>
            <person name="Nakamura S."/>
        </authorList>
    </citation>
    <scope>NUCLEOTIDE SEQUENCE [LARGE SCALE GENOMIC DNA]</scope>
    <source>
        <strain evidence="4 5">JCM 12603</strain>
    </source>
</reference>
<dbReference type="EMBL" id="AP022570">
    <property type="protein sequence ID" value="BBX51696.1"/>
    <property type="molecule type" value="Genomic_DNA"/>
</dbReference>
<dbReference type="SUPFAM" id="SSF53474">
    <property type="entry name" value="alpha/beta-Hydrolases"/>
    <property type="match status" value="1"/>
</dbReference>
<evidence type="ECO:0000259" key="3">
    <source>
        <dbReference type="Pfam" id="PF02129"/>
    </source>
</evidence>
<dbReference type="Proteomes" id="UP000466785">
    <property type="component" value="Chromosome"/>
</dbReference>
<keyword evidence="2 4" id="KW-0378">Hydrolase</keyword>
<organism evidence="4 5">
    <name type="scientific">Mycolicibacterium poriferae</name>
    <dbReference type="NCBI Taxonomy" id="39694"/>
    <lineage>
        <taxon>Bacteria</taxon>
        <taxon>Bacillati</taxon>
        <taxon>Actinomycetota</taxon>
        <taxon>Actinomycetes</taxon>
        <taxon>Mycobacteriales</taxon>
        <taxon>Mycobacteriaceae</taxon>
        <taxon>Mycolicibacterium</taxon>
    </lineage>
</organism>
<evidence type="ECO:0000313" key="5">
    <source>
        <dbReference type="Proteomes" id="UP000466785"/>
    </source>
</evidence>
<evidence type="ECO:0000256" key="1">
    <source>
        <dbReference type="ARBA" id="ARBA00008645"/>
    </source>
</evidence>
<gene>
    <name evidence="4" type="ORF">MPOR_27220</name>
</gene>
<dbReference type="Pfam" id="PF02129">
    <property type="entry name" value="Peptidase_S15"/>
    <property type="match status" value="1"/>
</dbReference>
<sequence>MDTPTDYGQNMPTREDVRIWAEREQIAAYLYRPETGATADAGRPCVVMAHGFSATRDDGLPAYAEAFQAAGYFVVLFDYRHFGASTGQPRQLLDIGRQHADYHTVVDWARRLEGVDPDRIVVWGSSFSGGHVLAVAAGDPRIAAVISQAPFTDALPTLREVPPRTAAALTMAGIRDQIHAWRRRPAVLRPAVGDPGAVAAMTSPDAKAGFEAIVGPNSLWRNEFAARLMLRFPFYRPGTKTAGLRMPVLICVCDRDTVTPPASTIKAAQRAPRGELRHYPYGHFDIYLDPQAKADQLAFLHRVFGDVGA</sequence>
<proteinExistence type="inferred from homology"/>
<name>A0A6N4V7X2_9MYCO</name>
<dbReference type="InterPro" id="IPR000383">
    <property type="entry name" value="Xaa-Pro-like_dom"/>
</dbReference>
<evidence type="ECO:0000256" key="2">
    <source>
        <dbReference type="ARBA" id="ARBA00022801"/>
    </source>
</evidence>
<accession>A0A6N4V7X2</accession>
<dbReference type="AlphaFoldDB" id="A0A6N4V7X2"/>
<dbReference type="InterPro" id="IPR050261">
    <property type="entry name" value="FrsA_esterase"/>
</dbReference>
<dbReference type="GO" id="GO:0052689">
    <property type="term" value="F:carboxylic ester hydrolase activity"/>
    <property type="evidence" value="ECO:0007669"/>
    <property type="project" value="UniProtKB-ARBA"/>
</dbReference>
<feature type="domain" description="Xaa-Pro dipeptidyl-peptidase-like" evidence="3">
    <location>
        <begin position="25"/>
        <end position="154"/>
    </location>
</feature>
<comment type="similarity">
    <text evidence="1">Belongs to the AB hydrolase superfamily.</text>
</comment>
<dbReference type="PANTHER" id="PTHR22946">
    <property type="entry name" value="DIENELACTONE HYDROLASE DOMAIN-CONTAINING PROTEIN-RELATED"/>
    <property type="match status" value="1"/>
</dbReference>
<keyword evidence="5" id="KW-1185">Reference proteome</keyword>
<dbReference type="Gene3D" id="3.40.50.1820">
    <property type="entry name" value="alpha/beta hydrolase"/>
    <property type="match status" value="1"/>
</dbReference>
<dbReference type="PANTHER" id="PTHR22946:SF9">
    <property type="entry name" value="POLYKETIDE TRANSFERASE AF380"/>
    <property type="match status" value="1"/>
</dbReference>
<evidence type="ECO:0000313" key="4">
    <source>
        <dbReference type="EMBL" id="BBX51696.1"/>
    </source>
</evidence>
<protein>
    <submittedName>
        <fullName evidence="4">Alpha/beta hydrolase</fullName>
    </submittedName>
</protein>